<keyword evidence="4" id="KW-1185">Reference proteome</keyword>
<gene>
    <name evidence="3" type="ordered locus">Tbis_0953</name>
</gene>
<protein>
    <submittedName>
        <fullName evidence="3">Translation initiation factor IF-2</fullName>
    </submittedName>
</protein>
<feature type="region of interest" description="Disordered" evidence="1">
    <location>
        <begin position="1"/>
        <end position="50"/>
    </location>
</feature>
<evidence type="ECO:0000313" key="3">
    <source>
        <dbReference type="EMBL" id="ADG87676.1"/>
    </source>
</evidence>
<dbReference type="HOGENOM" id="CLU_2119969_0_0_11"/>
<keyword evidence="2" id="KW-0812">Transmembrane</keyword>
<dbReference type="GO" id="GO:0003743">
    <property type="term" value="F:translation initiation factor activity"/>
    <property type="evidence" value="ECO:0007669"/>
    <property type="project" value="UniProtKB-KW"/>
</dbReference>
<proteinExistence type="predicted"/>
<accession>D6Y781</accession>
<dbReference type="EMBL" id="CP001874">
    <property type="protein sequence ID" value="ADG87676.1"/>
    <property type="molecule type" value="Genomic_DNA"/>
</dbReference>
<keyword evidence="3" id="KW-0396">Initiation factor</keyword>
<reference evidence="3 4" key="1">
    <citation type="submission" date="2010-01" db="EMBL/GenBank/DDBJ databases">
        <title>The complete genome of Thermobispora bispora DSM 43833.</title>
        <authorList>
            <consortium name="US DOE Joint Genome Institute (JGI-PGF)"/>
            <person name="Lucas S."/>
            <person name="Copeland A."/>
            <person name="Lapidus A."/>
            <person name="Glavina del Rio T."/>
            <person name="Dalin E."/>
            <person name="Tice H."/>
            <person name="Bruce D."/>
            <person name="Goodwin L."/>
            <person name="Pitluck S."/>
            <person name="Kyrpides N."/>
            <person name="Mavromatis K."/>
            <person name="Ivanova N."/>
            <person name="Mikhailova N."/>
            <person name="Chertkov O."/>
            <person name="Brettin T."/>
            <person name="Detter J.C."/>
            <person name="Han C."/>
            <person name="Larimer F."/>
            <person name="Land M."/>
            <person name="Hauser L."/>
            <person name="Markowitz V."/>
            <person name="Cheng J.-F."/>
            <person name="Hugenholtz P."/>
            <person name="Woyke T."/>
            <person name="Wu D."/>
            <person name="Jando M."/>
            <person name="Schneider S."/>
            <person name="Klenk H.-P."/>
            <person name="Eisen J.A."/>
        </authorList>
    </citation>
    <scope>NUCLEOTIDE SEQUENCE [LARGE SCALE GENOMIC DNA]</scope>
    <source>
        <strain evidence="4">ATCC 19993 / DSM 43833 / CBS 139.67 / JCM 10125 / KCTC 9307 / NBRC 14880 / R51</strain>
    </source>
</reference>
<sequence length="114" mass="11548">MPPGPGTAGAWGAGHGGPAPGQGDVRYAYGPGGPGWTAPGWGPPPNPPRGDRRRLIAVGVGGLIVGMLLGGGAVAIADEVWDRAERDRIGWVRGPGDGPRWGGPGGRWMLDGIR</sequence>
<organism evidence="3 4">
    <name type="scientific">Thermobispora bispora (strain ATCC 19993 / DSM 43833 / CBS 139.67 / JCM 10125 / KCTC 9307 / NBRC 14880 / R51)</name>
    <dbReference type="NCBI Taxonomy" id="469371"/>
    <lineage>
        <taxon>Bacteria</taxon>
        <taxon>Bacillati</taxon>
        <taxon>Actinomycetota</taxon>
        <taxon>Actinomycetes</taxon>
        <taxon>Streptosporangiales</taxon>
        <taxon>Streptosporangiaceae</taxon>
        <taxon>Thermobispora</taxon>
    </lineage>
</organism>
<keyword evidence="3" id="KW-0648">Protein biosynthesis</keyword>
<dbReference type="Proteomes" id="UP000006640">
    <property type="component" value="Chromosome"/>
</dbReference>
<dbReference type="AlphaFoldDB" id="D6Y781"/>
<evidence type="ECO:0000313" key="4">
    <source>
        <dbReference type="Proteomes" id="UP000006640"/>
    </source>
</evidence>
<keyword evidence="2" id="KW-1133">Transmembrane helix</keyword>
<name>D6Y781_THEBD</name>
<keyword evidence="2" id="KW-0472">Membrane</keyword>
<evidence type="ECO:0000256" key="1">
    <source>
        <dbReference type="SAM" id="MobiDB-lite"/>
    </source>
</evidence>
<feature type="transmembrane region" description="Helical" evidence="2">
    <location>
        <begin position="55"/>
        <end position="77"/>
    </location>
</feature>
<evidence type="ECO:0000256" key="2">
    <source>
        <dbReference type="SAM" id="Phobius"/>
    </source>
</evidence>
<dbReference type="KEGG" id="tbi:Tbis_0953"/>
<feature type="compositionally biased region" description="Gly residues" evidence="1">
    <location>
        <begin position="1"/>
        <end position="20"/>
    </location>
</feature>